<gene>
    <name evidence="2" type="ORF">EVOR1521_LOCUS5487</name>
</gene>
<evidence type="ECO:0000256" key="1">
    <source>
        <dbReference type="SAM" id="MobiDB-lite"/>
    </source>
</evidence>
<keyword evidence="3" id="KW-1185">Reference proteome</keyword>
<organism evidence="2 3">
    <name type="scientific">Effrenium voratum</name>
    <dbReference type="NCBI Taxonomy" id="2562239"/>
    <lineage>
        <taxon>Eukaryota</taxon>
        <taxon>Sar</taxon>
        <taxon>Alveolata</taxon>
        <taxon>Dinophyceae</taxon>
        <taxon>Suessiales</taxon>
        <taxon>Symbiodiniaceae</taxon>
        <taxon>Effrenium</taxon>
    </lineage>
</organism>
<protein>
    <submittedName>
        <fullName evidence="2">Uncharacterized protein</fullName>
    </submittedName>
</protein>
<evidence type="ECO:0000313" key="2">
    <source>
        <dbReference type="EMBL" id="CAJ1376413.1"/>
    </source>
</evidence>
<reference evidence="2" key="1">
    <citation type="submission" date="2023-08" db="EMBL/GenBank/DDBJ databases">
        <authorList>
            <person name="Chen Y."/>
            <person name="Shah S."/>
            <person name="Dougan E. K."/>
            <person name="Thang M."/>
            <person name="Chan C."/>
        </authorList>
    </citation>
    <scope>NUCLEOTIDE SEQUENCE</scope>
</reference>
<proteinExistence type="predicted"/>
<dbReference type="AlphaFoldDB" id="A0AA36HYE6"/>
<sequence>MGGRLLREREALRSRKAQVELMLEGLETTLQAEAPVAPVAPVAMPEQVTLASPARPVAKEVPPPLLQPSAPNELVTLASPAPARLEVSSAGLPTAQAEMTAQELPDPKELPPLPGAAEALPAPKAAGLPQALLAGSPGAEGDGGDAAAGVGEERVDVPEAKAEATEATEELAEAVPSLAAPEEVMARVEDGNIRLTWFFDEEVLEQKAPHLSFEIHQQSEGVAGRLRIRQFGCPAVFAAKDGAVQEQSFLVEGCAPGRAYNFTIRGRLQPPNTAPCFSEFCEPVTACVGAGSAKAPSLCSTTASWDKGET</sequence>
<name>A0AA36HYE6_9DINO</name>
<accession>A0AA36HYE6</accession>
<dbReference type="Proteomes" id="UP001178507">
    <property type="component" value="Unassembled WGS sequence"/>
</dbReference>
<evidence type="ECO:0000313" key="3">
    <source>
        <dbReference type="Proteomes" id="UP001178507"/>
    </source>
</evidence>
<comment type="caution">
    <text evidence="2">The sequence shown here is derived from an EMBL/GenBank/DDBJ whole genome shotgun (WGS) entry which is preliminary data.</text>
</comment>
<dbReference type="EMBL" id="CAUJNA010000391">
    <property type="protein sequence ID" value="CAJ1376413.1"/>
    <property type="molecule type" value="Genomic_DNA"/>
</dbReference>
<feature type="region of interest" description="Disordered" evidence="1">
    <location>
        <begin position="131"/>
        <end position="150"/>
    </location>
</feature>